<feature type="active site" description="Nucleophile" evidence="6">
    <location>
        <position position="218"/>
    </location>
</feature>
<dbReference type="InterPro" id="IPR023267">
    <property type="entry name" value="RCMT"/>
</dbReference>
<dbReference type="PROSITE" id="PS51686">
    <property type="entry name" value="SAM_MT_RSMB_NOP"/>
    <property type="match status" value="1"/>
</dbReference>
<evidence type="ECO:0000256" key="4">
    <source>
        <dbReference type="ARBA" id="ARBA00022691"/>
    </source>
</evidence>
<feature type="binding site" evidence="6">
    <location>
        <begin position="97"/>
        <end position="103"/>
    </location>
    <ligand>
        <name>S-adenosyl-L-methionine</name>
        <dbReference type="ChEBI" id="CHEBI:59789"/>
    </ligand>
</feature>
<evidence type="ECO:0000256" key="2">
    <source>
        <dbReference type="ARBA" id="ARBA00022603"/>
    </source>
</evidence>
<dbReference type="Pfam" id="PF17125">
    <property type="entry name" value="Methyltr_RsmF_N"/>
    <property type="match status" value="1"/>
</dbReference>
<accession>A0A8J3CX08</accession>
<reference evidence="8" key="2">
    <citation type="submission" date="2020-09" db="EMBL/GenBank/DDBJ databases">
        <authorList>
            <person name="Sun Q."/>
            <person name="Kim S."/>
        </authorList>
    </citation>
    <scope>NUCLEOTIDE SEQUENCE</scope>
    <source>
        <strain evidence="8">KCTC 23224</strain>
    </source>
</reference>
<evidence type="ECO:0000256" key="1">
    <source>
        <dbReference type="ARBA" id="ARBA00022490"/>
    </source>
</evidence>
<feature type="domain" description="SAM-dependent MTase RsmB/NOP-type" evidence="7">
    <location>
        <begin position="1"/>
        <end position="286"/>
    </location>
</feature>
<evidence type="ECO:0000313" key="8">
    <source>
        <dbReference type="EMBL" id="GHB41901.1"/>
    </source>
</evidence>
<evidence type="ECO:0000313" key="9">
    <source>
        <dbReference type="Proteomes" id="UP000642809"/>
    </source>
</evidence>
<name>A0A8J3CX08_9BACT</name>
<comment type="caution">
    <text evidence="8">The sequence shown here is derived from an EMBL/GenBank/DDBJ whole genome shotgun (WGS) entry which is preliminary data.</text>
</comment>
<gene>
    <name evidence="8" type="ORF">GCM10008106_23630</name>
</gene>
<dbReference type="PANTHER" id="PTHR22807:SF30">
    <property type="entry name" value="28S RRNA (CYTOSINE(4447)-C(5))-METHYLTRANSFERASE-RELATED"/>
    <property type="match status" value="1"/>
</dbReference>
<dbReference type="InterPro" id="IPR049560">
    <property type="entry name" value="MeTrfase_RsmB-F_NOP2_cat"/>
</dbReference>
<protein>
    <submittedName>
        <fullName evidence="8">rRNA cytosine-C5-methyltransferase</fullName>
    </submittedName>
</protein>
<dbReference type="Pfam" id="PF01189">
    <property type="entry name" value="Methyltr_RsmB-F"/>
    <property type="match status" value="1"/>
</dbReference>
<dbReference type="Gene3D" id="3.30.70.1170">
    <property type="entry name" value="Sun protein, domain 3"/>
    <property type="match status" value="1"/>
</dbReference>
<evidence type="ECO:0000256" key="5">
    <source>
        <dbReference type="ARBA" id="ARBA00022884"/>
    </source>
</evidence>
<evidence type="ECO:0000256" key="3">
    <source>
        <dbReference type="ARBA" id="ARBA00022679"/>
    </source>
</evidence>
<evidence type="ECO:0000256" key="6">
    <source>
        <dbReference type="PROSITE-ProRule" id="PRU01023"/>
    </source>
</evidence>
<dbReference type="InterPro" id="IPR031341">
    <property type="entry name" value="Methyltr_RsmF_N"/>
</dbReference>
<dbReference type="PRINTS" id="PR02008">
    <property type="entry name" value="RCMTFAMILY"/>
</dbReference>
<dbReference type="InterPro" id="IPR001678">
    <property type="entry name" value="MeTrfase_RsmB-F_NOP2_dom"/>
</dbReference>
<dbReference type="GO" id="GO:0008173">
    <property type="term" value="F:RNA methyltransferase activity"/>
    <property type="evidence" value="ECO:0007669"/>
    <property type="project" value="InterPro"/>
</dbReference>
<keyword evidence="1" id="KW-0963">Cytoplasm</keyword>
<keyword evidence="3 6" id="KW-0808">Transferase</keyword>
<dbReference type="InterPro" id="IPR027391">
    <property type="entry name" value="Nol1_Nop2_Fmu_2"/>
</dbReference>
<dbReference type="GO" id="GO:0001510">
    <property type="term" value="P:RNA methylation"/>
    <property type="evidence" value="ECO:0007669"/>
    <property type="project" value="InterPro"/>
</dbReference>
<keyword evidence="4 6" id="KW-0949">S-adenosyl-L-methionine</keyword>
<dbReference type="Proteomes" id="UP000642809">
    <property type="component" value="Unassembled WGS sequence"/>
</dbReference>
<dbReference type="EMBL" id="BMYF01000014">
    <property type="protein sequence ID" value="GHB41901.1"/>
    <property type="molecule type" value="Genomic_DNA"/>
</dbReference>
<dbReference type="AlphaFoldDB" id="A0A8J3CX08"/>
<dbReference type="InterPro" id="IPR029063">
    <property type="entry name" value="SAM-dependent_MTases_sf"/>
</dbReference>
<proteinExistence type="inferred from homology"/>
<feature type="binding site" evidence="6">
    <location>
        <position position="121"/>
    </location>
    <ligand>
        <name>S-adenosyl-L-methionine</name>
        <dbReference type="ChEBI" id="CHEBI:59789"/>
    </ligand>
</feature>
<feature type="binding site" evidence="6">
    <location>
        <position position="148"/>
    </location>
    <ligand>
        <name>S-adenosyl-L-methionine</name>
        <dbReference type="ChEBI" id="CHEBI:59789"/>
    </ligand>
</feature>
<sequence>MQASLGEAEFQNFCEALQEDPAVSIRVNPGKTAHIPSSAQQIPWVEDGYFLQDRPSFTLDPLFHAGAYYVQESSSMFIDHILRSQAISPDGLFLDLSAAPGGKSTLLSSYIGEEGFLVANEVIKSRASILKENIIKWGLGNTLVTNNDPEHFQDLEGLFDVVLVDAPCSGEGMFRKDPAAMQEWSQDHVTLCALRQQRIMDQAAALVKAGGYLLYSTCTFNAQENEEIVQFITEEFSYKPVQIPLDPAWGIEEVSISCADDNFYGYRFLPHKVRGEGFFIVVFKRPEDAYIGSPRRMKDFKHPHLKQVSASDAQLLHSLISLPEDSAFYSLQDSYFYLPKKHQLNFEHLSKFLNIKYVGIELGKINKGQWIPSHEWALSTLPKEGLAVQELTLAQAQDYLRKEEFIIEGLPEGWILVQYQGLSLGLLKNLGNRTNNYYPKEWRIRNL</sequence>
<keyword evidence="9" id="KW-1185">Reference proteome</keyword>
<dbReference type="Gene3D" id="3.40.50.150">
    <property type="entry name" value="Vaccinia Virus protein VP39"/>
    <property type="match status" value="1"/>
</dbReference>
<keyword evidence="5 6" id="KW-0694">RNA-binding</keyword>
<dbReference type="GO" id="GO:0003723">
    <property type="term" value="F:RNA binding"/>
    <property type="evidence" value="ECO:0007669"/>
    <property type="project" value="UniProtKB-UniRule"/>
</dbReference>
<dbReference type="Gene3D" id="2.30.130.60">
    <property type="match status" value="1"/>
</dbReference>
<dbReference type="PANTHER" id="PTHR22807">
    <property type="entry name" value="NOP2 YEAST -RELATED NOL1/NOP2/FMU SUN DOMAIN-CONTAINING"/>
    <property type="match status" value="1"/>
</dbReference>
<dbReference type="SUPFAM" id="SSF53335">
    <property type="entry name" value="S-adenosyl-L-methionine-dependent methyltransferases"/>
    <property type="match status" value="1"/>
</dbReference>
<feature type="binding site" evidence="6">
    <location>
        <position position="165"/>
    </location>
    <ligand>
        <name>S-adenosyl-L-methionine</name>
        <dbReference type="ChEBI" id="CHEBI:59789"/>
    </ligand>
</feature>
<keyword evidence="2 6" id="KW-0489">Methyltransferase</keyword>
<reference evidence="8" key="1">
    <citation type="journal article" date="2014" name="Int. J. Syst. Evol. Microbiol.">
        <title>Complete genome sequence of Corynebacterium casei LMG S-19264T (=DSM 44701T), isolated from a smear-ripened cheese.</title>
        <authorList>
            <consortium name="US DOE Joint Genome Institute (JGI-PGF)"/>
            <person name="Walter F."/>
            <person name="Albersmeier A."/>
            <person name="Kalinowski J."/>
            <person name="Ruckert C."/>
        </authorList>
    </citation>
    <scope>NUCLEOTIDE SEQUENCE</scope>
    <source>
        <strain evidence="8">KCTC 23224</strain>
    </source>
</reference>
<organism evidence="8 9">
    <name type="scientific">Mongoliitalea lutea</name>
    <dbReference type="NCBI Taxonomy" id="849756"/>
    <lineage>
        <taxon>Bacteria</taxon>
        <taxon>Pseudomonadati</taxon>
        <taxon>Bacteroidota</taxon>
        <taxon>Cytophagia</taxon>
        <taxon>Cytophagales</taxon>
        <taxon>Cyclobacteriaceae</taxon>
        <taxon>Mongoliitalea</taxon>
    </lineage>
</organism>
<dbReference type="Pfam" id="PF13636">
    <property type="entry name" value="Methyltranf_PUA"/>
    <property type="match status" value="1"/>
</dbReference>
<comment type="similarity">
    <text evidence="6">Belongs to the class I-like SAM-binding methyltransferase superfamily. RsmB/NOP family.</text>
</comment>
<dbReference type="CDD" id="cd02440">
    <property type="entry name" value="AdoMet_MTases"/>
    <property type="match status" value="1"/>
</dbReference>
<evidence type="ECO:0000259" key="7">
    <source>
        <dbReference type="PROSITE" id="PS51686"/>
    </source>
</evidence>